<dbReference type="InterPro" id="IPR004963">
    <property type="entry name" value="PAE/NOTUM"/>
</dbReference>
<evidence type="ECO:0000256" key="5">
    <source>
        <dbReference type="ARBA" id="ARBA00023316"/>
    </source>
</evidence>
<dbReference type="Proteomes" id="UP001454036">
    <property type="component" value="Unassembled WGS sequence"/>
</dbReference>
<dbReference type="PANTHER" id="PTHR21562:SF5">
    <property type="entry name" value="PECTIN ACETYLESTERASE 12"/>
    <property type="match status" value="1"/>
</dbReference>
<dbReference type="PANTHER" id="PTHR21562">
    <property type="entry name" value="NOTUM-RELATED"/>
    <property type="match status" value="1"/>
</dbReference>
<feature type="chain" id="PRO_5043090112" description="Pectin acetylesterase" evidence="6">
    <location>
        <begin position="21"/>
        <end position="418"/>
    </location>
</feature>
<accession>A0AAV3RGI4</accession>
<feature type="signal peptide" evidence="6">
    <location>
        <begin position="1"/>
        <end position="20"/>
    </location>
</feature>
<evidence type="ECO:0000256" key="2">
    <source>
        <dbReference type="ARBA" id="ARBA00004191"/>
    </source>
</evidence>
<evidence type="ECO:0000256" key="3">
    <source>
        <dbReference type="ARBA" id="ARBA00005784"/>
    </source>
</evidence>
<keyword evidence="4 6" id="KW-0134">Cell wall</keyword>
<comment type="subcellular location">
    <subcellularLocation>
        <location evidence="2 6">Secreted</location>
        <location evidence="2 6">Cell wall</location>
    </subcellularLocation>
</comment>
<reference evidence="7 8" key="1">
    <citation type="submission" date="2024-01" db="EMBL/GenBank/DDBJ databases">
        <title>The complete chloroplast genome sequence of Lithospermum erythrorhizon: insights into the phylogenetic relationship among Boraginaceae species and the maternal lineages of purple gromwells.</title>
        <authorList>
            <person name="Okada T."/>
            <person name="Watanabe K."/>
        </authorList>
    </citation>
    <scope>NUCLEOTIDE SEQUENCE [LARGE SCALE GENOMIC DNA]</scope>
</reference>
<protein>
    <recommendedName>
        <fullName evidence="6">Pectin acetylesterase</fullName>
        <ecNumber evidence="6">3.1.1.-</ecNumber>
    </recommendedName>
</protein>
<dbReference type="GO" id="GO:0071555">
    <property type="term" value="P:cell wall organization"/>
    <property type="evidence" value="ECO:0007669"/>
    <property type="project" value="UniProtKB-KW"/>
</dbReference>
<dbReference type="GO" id="GO:0052793">
    <property type="term" value="F:pectin acetylesterase activity"/>
    <property type="evidence" value="ECO:0007669"/>
    <property type="project" value="TreeGrafter"/>
</dbReference>
<evidence type="ECO:0000256" key="4">
    <source>
        <dbReference type="ARBA" id="ARBA00022512"/>
    </source>
</evidence>
<sequence>MKRAMLVVVLMLCSSISSYALLDRLEDPLAELYVKESAYTSSSSPSPRPPLMVPLTLLPASAAVKGAVCLDGTLPGYHLHRGSGSGANKWIVHLEGGGWCNTIRSCVYRQTTRRGSSKYMEKQLPFTGILSEKASENPDFYSWNRVKVRYCDGASFRGEGQIESKNLYFRGQRIWLAVLQELMSKGMKNASQALLSGCSAGGLASILHCDEFRNSFPKGTKVKCLSDAGFFLDAIDVSGGRTLRKLYRDVVNLQGVAQNLPKTCTSRLDPTSCFFPQNLVGSVKTPLFILNAAYDAWQLMASLAPPSADPHGFWKSCASKHASCNASQIQFLQDFRGQMLRTTRRVAMSAQNGLFLNSCFAHCQSEIQDTWFASNSPHINNKRIAEAVGDWYFGRGSTNTTKAIDCAYPCNKTCLNIM</sequence>
<name>A0AAV3RGI4_LITER</name>
<keyword evidence="6" id="KW-0732">Signal</keyword>
<dbReference type="EC" id="3.1.1.-" evidence="6"/>
<proteinExistence type="inferred from homology"/>
<evidence type="ECO:0000256" key="1">
    <source>
        <dbReference type="ARBA" id="ARBA00003534"/>
    </source>
</evidence>
<comment type="function">
    <text evidence="1 6">Hydrolyzes acetyl esters in homogalacturonan regions of pectin. In type I primary cell wall, galacturonic acid residues of pectin can be acetylated at the O-2 and O-3 positions. Decreasing the degree of acetylation of pectin gels in vitro alters their physical properties.</text>
</comment>
<gene>
    <name evidence="7" type="ORF">LIER_27531</name>
</gene>
<organism evidence="7 8">
    <name type="scientific">Lithospermum erythrorhizon</name>
    <name type="common">Purple gromwell</name>
    <name type="synonym">Lithospermum officinale var. erythrorhizon</name>
    <dbReference type="NCBI Taxonomy" id="34254"/>
    <lineage>
        <taxon>Eukaryota</taxon>
        <taxon>Viridiplantae</taxon>
        <taxon>Streptophyta</taxon>
        <taxon>Embryophyta</taxon>
        <taxon>Tracheophyta</taxon>
        <taxon>Spermatophyta</taxon>
        <taxon>Magnoliopsida</taxon>
        <taxon>eudicotyledons</taxon>
        <taxon>Gunneridae</taxon>
        <taxon>Pentapetalae</taxon>
        <taxon>asterids</taxon>
        <taxon>lamiids</taxon>
        <taxon>Boraginales</taxon>
        <taxon>Boraginaceae</taxon>
        <taxon>Boraginoideae</taxon>
        <taxon>Lithospermeae</taxon>
        <taxon>Lithospermum</taxon>
    </lineage>
</organism>
<evidence type="ECO:0000313" key="8">
    <source>
        <dbReference type="Proteomes" id="UP001454036"/>
    </source>
</evidence>
<comment type="similarity">
    <text evidence="3 6">Belongs to the pectinacetylesterase family.</text>
</comment>
<dbReference type="Pfam" id="PF03283">
    <property type="entry name" value="PAE"/>
    <property type="match status" value="1"/>
</dbReference>
<comment type="caution">
    <text evidence="7">The sequence shown here is derived from an EMBL/GenBank/DDBJ whole genome shotgun (WGS) entry which is preliminary data.</text>
</comment>
<dbReference type="AlphaFoldDB" id="A0AAV3RGI4"/>
<dbReference type="EMBL" id="BAABME010008889">
    <property type="protein sequence ID" value="GAA0174063.1"/>
    <property type="molecule type" value="Genomic_DNA"/>
</dbReference>
<keyword evidence="6" id="KW-0964">Secreted</keyword>
<evidence type="ECO:0000256" key="6">
    <source>
        <dbReference type="RuleBase" id="RU363114"/>
    </source>
</evidence>
<keyword evidence="5 6" id="KW-0961">Cell wall biogenesis/degradation</keyword>
<dbReference type="GO" id="GO:0009505">
    <property type="term" value="C:plant-type cell wall"/>
    <property type="evidence" value="ECO:0007669"/>
    <property type="project" value="TreeGrafter"/>
</dbReference>
<keyword evidence="8" id="KW-1185">Reference proteome</keyword>
<evidence type="ECO:0000313" key="7">
    <source>
        <dbReference type="EMBL" id="GAA0174063.1"/>
    </source>
</evidence>
<keyword evidence="6" id="KW-0378">Hydrolase</keyword>